<proteinExistence type="predicted"/>
<sequence>MYIPPLSNVIQAMPRAMVTGYTPLENTRFILNSTGVAGLFGGEEAVASIALVHVFEGRKWFGWYNSPGSYIMGIRFSRLARSAVPSLSRDKREHVQTDLTSLFEYHGQKGPKFRAVHSGTTFQETSHLAALFMKECTELHAIPIEGRETQPVSVTITNLHHVPHHEECPTLHRRRAPFYASVPILVSMGTCVACGWYHDWFSFIVILLGIIVSGISCLVIGSGTFRFTHPEPAPGSPPGDGILGCEDGVVLLKGQEGAVNAVTRGRFSLLFKCTDARRSVKLIRMCSIILVIQAIAQLILVPQSSLFGQFMFVVSVAVSWLYNLWLWSIDKEKVQRDLLMKVLDKPHLTKYILGTRTSMMTFVLLALDLDNPEEVINFLLPANTRAWQIWKAAIIKRLRNHEKLKFDTSDWDDSSLSNQERQMLETLFRDAQHAYEGFQLHREQILPCSKMP</sequence>
<organism evidence="2 3">
    <name type="scientific">Pisolithus tinctorius Marx 270</name>
    <dbReference type="NCBI Taxonomy" id="870435"/>
    <lineage>
        <taxon>Eukaryota</taxon>
        <taxon>Fungi</taxon>
        <taxon>Dikarya</taxon>
        <taxon>Basidiomycota</taxon>
        <taxon>Agaricomycotina</taxon>
        <taxon>Agaricomycetes</taxon>
        <taxon>Agaricomycetidae</taxon>
        <taxon>Boletales</taxon>
        <taxon>Sclerodermatineae</taxon>
        <taxon>Pisolithaceae</taxon>
        <taxon>Pisolithus</taxon>
    </lineage>
</organism>
<reference evidence="3" key="2">
    <citation type="submission" date="2015-01" db="EMBL/GenBank/DDBJ databases">
        <title>Evolutionary Origins and Diversification of the Mycorrhizal Mutualists.</title>
        <authorList>
            <consortium name="DOE Joint Genome Institute"/>
            <consortium name="Mycorrhizal Genomics Consortium"/>
            <person name="Kohler A."/>
            <person name="Kuo A."/>
            <person name="Nagy L.G."/>
            <person name="Floudas D."/>
            <person name="Copeland A."/>
            <person name="Barry K.W."/>
            <person name="Cichocki N."/>
            <person name="Veneault-Fourrey C."/>
            <person name="LaButti K."/>
            <person name="Lindquist E.A."/>
            <person name="Lipzen A."/>
            <person name="Lundell T."/>
            <person name="Morin E."/>
            <person name="Murat C."/>
            <person name="Riley R."/>
            <person name="Ohm R."/>
            <person name="Sun H."/>
            <person name="Tunlid A."/>
            <person name="Henrissat B."/>
            <person name="Grigoriev I.V."/>
            <person name="Hibbett D.S."/>
            <person name="Martin F."/>
        </authorList>
    </citation>
    <scope>NUCLEOTIDE SEQUENCE [LARGE SCALE GENOMIC DNA]</scope>
    <source>
        <strain evidence="3">Marx 270</strain>
    </source>
</reference>
<keyword evidence="1" id="KW-1133">Transmembrane helix</keyword>
<dbReference type="STRING" id="870435.A0A0C3NJ77"/>
<reference evidence="2 3" key="1">
    <citation type="submission" date="2014-04" db="EMBL/GenBank/DDBJ databases">
        <authorList>
            <consortium name="DOE Joint Genome Institute"/>
            <person name="Kuo A."/>
            <person name="Kohler A."/>
            <person name="Costa M.D."/>
            <person name="Nagy L.G."/>
            <person name="Floudas D."/>
            <person name="Copeland A."/>
            <person name="Barry K.W."/>
            <person name="Cichocki N."/>
            <person name="Veneault-Fourrey C."/>
            <person name="LaButti K."/>
            <person name="Lindquist E.A."/>
            <person name="Lipzen A."/>
            <person name="Lundell T."/>
            <person name="Morin E."/>
            <person name="Murat C."/>
            <person name="Sun H."/>
            <person name="Tunlid A."/>
            <person name="Henrissat B."/>
            <person name="Grigoriev I.V."/>
            <person name="Hibbett D.S."/>
            <person name="Martin F."/>
            <person name="Nordberg H.P."/>
            <person name="Cantor M.N."/>
            <person name="Hua S.X."/>
        </authorList>
    </citation>
    <scope>NUCLEOTIDE SEQUENCE [LARGE SCALE GENOMIC DNA]</scope>
    <source>
        <strain evidence="2 3">Marx 270</strain>
    </source>
</reference>
<feature type="transmembrane region" description="Helical" evidence="1">
    <location>
        <begin position="204"/>
        <end position="225"/>
    </location>
</feature>
<name>A0A0C3NJ77_PISTI</name>
<feature type="transmembrane region" description="Helical" evidence="1">
    <location>
        <begin position="282"/>
        <end position="300"/>
    </location>
</feature>
<dbReference type="AlphaFoldDB" id="A0A0C3NJ77"/>
<dbReference type="Proteomes" id="UP000054217">
    <property type="component" value="Unassembled WGS sequence"/>
</dbReference>
<dbReference type="HOGENOM" id="CLU_025274_1_1_1"/>
<keyword evidence="1" id="KW-0812">Transmembrane</keyword>
<accession>A0A0C3NJ77</accession>
<keyword evidence="3" id="KW-1185">Reference proteome</keyword>
<evidence type="ECO:0000313" key="2">
    <source>
        <dbReference type="EMBL" id="KIN95725.1"/>
    </source>
</evidence>
<protein>
    <submittedName>
        <fullName evidence="2">Uncharacterized protein</fullName>
    </submittedName>
</protein>
<gene>
    <name evidence="2" type="ORF">M404DRAFT_297739</name>
</gene>
<evidence type="ECO:0000313" key="3">
    <source>
        <dbReference type="Proteomes" id="UP000054217"/>
    </source>
</evidence>
<feature type="transmembrane region" description="Helical" evidence="1">
    <location>
        <begin position="178"/>
        <end position="198"/>
    </location>
</feature>
<dbReference type="InParanoid" id="A0A0C3NJ77"/>
<feature type="transmembrane region" description="Helical" evidence="1">
    <location>
        <begin position="306"/>
        <end position="327"/>
    </location>
</feature>
<keyword evidence="1" id="KW-0472">Membrane</keyword>
<evidence type="ECO:0000256" key="1">
    <source>
        <dbReference type="SAM" id="Phobius"/>
    </source>
</evidence>
<dbReference type="EMBL" id="KN832061">
    <property type="protein sequence ID" value="KIN95725.1"/>
    <property type="molecule type" value="Genomic_DNA"/>
</dbReference>